<dbReference type="InterPro" id="IPR050991">
    <property type="entry name" value="ECM_Regulatory_Proteins"/>
</dbReference>
<evidence type="ECO:0000313" key="5">
    <source>
        <dbReference type="Proteomes" id="UP000249016"/>
    </source>
</evidence>
<keyword evidence="5" id="KW-1185">Reference proteome</keyword>
<dbReference type="PROSITE" id="PS50853">
    <property type="entry name" value="FN3"/>
    <property type="match status" value="11"/>
</dbReference>
<organism evidence="4 5">
    <name type="scientific">Spirosoma telluris</name>
    <dbReference type="NCBI Taxonomy" id="2183553"/>
    <lineage>
        <taxon>Bacteria</taxon>
        <taxon>Pseudomonadati</taxon>
        <taxon>Bacteroidota</taxon>
        <taxon>Cytophagia</taxon>
        <taxon>Cytophagales</taxon>
        <taxon>Cytophagaceae</taxon>
        <taxon>Spirosoma</taxon>
    </lineage>
</organism>
<feature type="chain" id="PRO_5016263475" description="Fibronectin type-III domain-containing protein" evidence="2">
    <location>
        <begin position="23"/>
        <end position="1800"/>
    </location>
</feature>
<dbReference type="RefSeq" id="WP_111343522.1">
    <property type="nucleotide sequence ID" value="NZ_QLII01000001.1"/>
</dbReference>
<feature type="signal peptide" evidence="2">
    <location>
        <begin position="1"/>
        <end position="22"/>
    </location>
</feature>
<dbReference type="SMART" id="SM00060">
    <property type="entry name" value="FN3"/>
    <property type="match status" value="19"/>
</dbReference>
<dbReference type="OrthoDB" id="9792152at2"/>
<feature type="domain" description="Fibronectin type-III" evidence="3">
    <location>
        <begin position="204"/>
        <end position="292"/>
    </location>
</feature>
<sequence length="1800" mass="198285">MNVRYLIILLVGYAICCTSVYANCPAPQYTYVNNLTYQSASLNWYYYSDNSPTYQVQWRTSGSLVWNTVPVQTVNASLTGLTNNTTYEWRVRSICAVGDTSAYTSTQAFQTKCDLPHDLTSTAITYQSAQLSWYTSASGATYELLWRPAGADTWTVVSGLTSNFLNLAGLPEDTSFEWKVKTICSAMATSDFSTGSLFRTRCLPPSNARVTLTNPEAVELKWDSPIGNGLFDLQWRLAGTTAWTLITDITSAEYALTGLTNATSYEWQVRTACSATSKSTFTDIQLFQTSCPLPFNLITTSVAANSATIQWTSFATELQWRVAGTVNWTTVSNARSPYTLTGLTNNSVYEWRVRTVCSPAVASAYTSTQLLTTQCLAPTGASSYSDNAGGFQLSWYSQEGGPFEVQWRVAGTGSWSTVTGILGTNYTLTGLLVATTYEWRVRRVCSAKDYSGFATAQPITTTCGIPTYLRTENATNAKIDLVWNPGESGAHYDVQWRIGNTPSWTIISDIATNRYALTGLQSNTLYEWRVRKVCSSTVASAFADNQTFTLSCAQPTSFNTSSINFSSATISWYGSYNYAPYEVQYRQVGANGWISIPNLTTNQYSLSSLSTNTTYEWRVRSSCASVGTPDFSAVQTFQTQCNGQISNVNTGNVDYNSASLYWQINGNTNLYEIQYREVGSSNWIILQPEGIETDPYFGETSYNYVGKQYTLYKLTSGKTYEWRIRTLCTSSIYSDFVNGPTFTTTCLIPNGLSAYQPTSTSLTVSWYLPTYITHYDLQWRMVGAPNWNTVSGLTSKSYTLTNLVPGSTYEYRIRRQCSPEIVSDFSAPGTTTMQCIMPNPIATRPLSASSVQLIWAYYDGSGNVDGSSLNHDLQYRVSGASTWITIMGVIGTTYSLTGVTAGINYEWRVRSACSPGMASAFSNPFTFQLNCSVPYINSYYTQIGPTSALLSWNNYSSWTTSYLLQWRAVGNANWMSATVPYSINTSTYSLTGLTNNTSYEWRVATNCGTDYLSDFSPTQSFKTACWVVQDLTVNSVGPTTAQLSWSGPNVLSQLNYTLQYRVNGTVVWTTVSGITSPATQLTSLAMNTTYEWRVRADCGPGGAVNFSPGSTFVTQCSSPASTYVSGITTQSAILSWVTSPETSVVNLQWRPASQTSSWNEVKGLTGTAYALSGLKSGLYYVYQLQSVCNVAGQTLSSGLTYSGFSTIYSGTSSLSIYPDSISSQTARLTWINGPDKTNYILQWRVQKGDWKTTGPLSTKGYLLTGLTPNTTYEVRLSYVENGVTYEASSSFTTICPRMNLLSVTNITATSARLAWSGIGYSTLTLLPVSVQWRIAGTPTWNTVTGVTGSSYILTGLSDNVLYEWRIQTVCSTDVTNASYSSSFQTVCQLPTSIATRNVSSESALLSWYGFGSTYSVRYRVVGTTDWTTLTGITSSTYVITDLTNNTIYEWAVATGCGLTTTAYTSPVQFKTECASPRTIALYTETDWMRIYWDKSAPTYQFQWRAVGTTSWNDVPLATSPYTLTGLTPGTGYELRIRAGCAAEGDFYTIVLYTKSCYPYDNQGKSTTNKTSSTAQLTWSANDVSAYGLRWRLVGTANWTTIPGNVSAPYTLTGLANNTFYEWQLRTVCEPNYGTSEFFQTRCNSPISLRAEEVTTTSARLRWNDSKDGVGYEIQWRLAGTSTWTTISGITSTSCLLSGLTNNTDYEWQVRSQCDSDNPFQLTTQFTTINECPLGMYTVRAGSWDDPSVWSCNRLPTSKDQVQVKHVLYLPNSYIGKALLIRYDTGATLSLGIGASLKLNQ</sequence>
<dbReference type="PANTHER" id="PTHR46708:SF2">
    <property type="entry name" value="FIBRONECTIN TYPE-III DOMAIN-CONTAINING PROTEIN"/>
    <property type="match status" value="1"/>
</dbReference>
<feature type="domain" description="Fibronectin type-III" evidence="3">
    <location>
        <begin position="465"/>
        <end position="555"/>
    </location>
</feature>
<keyword evidence="2" id="KW-0732">Signal</keyword>
<proteinExistence type="predicted"/>
<feature type="domain" description="Fibronectin type-III" evidence="3">
    <location>
        <begin position="1210"/>
        <end position="1298"/>
    </location>
</feature>
<dbReference type="PANTHER" id="PTHR46708">
    <property type="entry name" value="TENASCIN"/>
    <property type="match status" value="1"/>
</dbReference>
<evidence type="ECO:0000259" key="3">
    <source>
        <dbReference type="PROSITE" id="PS50853"/>
    </source>
</evidence>
<evidence type="ECO:0000256" key="2">
    <source>
        <dbReference type="SAM" id="SignalP"/>
    </source>
</evidence>
<dbReference type="Gene3D" id="2.60.40.10">
    <property type="entry name" value="Immunoglobulins"/>
    <property type="match status" value="19"/>
</dbReference>
<protein>
    <recommendedName>
        <fullName evidence="3">Fibronectin type-III domain-containing protein</fullName>
    </recommendedName>
</protein>
<accession>A0A327NMN0</accession>
<comment type="caution">
    <text evidence="4">The sequence shown here is derived from an EMBL/GenBank/DDBJ whole genome shotgun (WGS) entry which is preliminary data.</text>
</comment>
<reference evidence="4 5" key="1">
    <citation type="submission" date="2018-06" db="EMBL/GenBank/DDBJ databases">
        <title>Spirosoma sp. HMF3257 Genome sequencing and assembly.</title>
        <authorList>
            <person name="Kang H."/>
            <person name="Cha I."/>
            <person name="Kim H."/>
            <person name="Kang J."/>
            <person name="Joh K."/>
        </authorList>
    </citation>
    <scope>NUCLEOTIDE SEQUENCE [LARGE SCALE GENOMIC DNA]</scope>
    <source>
        <strain evidence="4 5">HMF3257</strain>
    </source>
</reference>
<dbReference type="Proteomes" id="UP000249016">
    <property type="component" value="Unassembled WGS sequence"/>
</dbReference>
<dbReference type="InterPro" id="IPR013783">
    <property type="entry name" value="Ig-like_fold"/>
</dbReference>
<evidence type="ECO:0000313" key="4">
    <source>
        <dbReference type="EMBL" id="RAI75276.1"/>
    </source>
</evidence>
<evidence type="ECO:0000256" key="1">
    <source>
        <dbReference type="ARBA" id="ARBA00022737"/>
    </source>
</evidence>
<feature type="domain" description="Fibronectin type-III" evidence="3">
    <location>
        <begin position="748"/>
        <end position="839"/>
    </location>
</feature>
<feature type="domain" description="Fibronectin type-III" evidence="3">
    <location>
        <begin position="377"/>
        <end position="464"/>
    </location>
</feature>
<dbReference type="SUPFAM" id="SSF49265">
    <property type="entry name" value="Fibronectin type III"/>
    <property type="match status" value="11"/>
</dbReference>
<feature type="domain" description="Fibronectin type-III" evidence="3">
    <location>
        <begin position="26"/>
        <end position="114"/>
    </location>
</feature>
<feature type="domain" description="Fibronectin type-III" evidence="3">
    <location>
        <begin position="1389"/>
        <end position="1474"/>
    </location>
</feature>
<dbReference type="Pfam" id="PF00041">
    <property type="entry name" value="fn3"/>
    <property type="match status" value="3"/>
</dbReference>
<feature type="domain" description="Fibronectin type-III" evidence="3">
    <location>
        <begin position="1027"/>
        <end position="1120"/>
    </location>
</feature>
<dbReference type="InterPro" id="IPR003961">
    <property type="entry name" value="FN3_dom"/>
</dbReference>
<name>A0A327NMN0_9BACT</name>
<dbReference type="CDD" id="cd00063">
    <property type="entry name" value="FN3"/>
    <property type="match status" value="13"/>
</dbReference>
<feature type="domain" description="Fibronectin type-III" evidence="3">
    <location>
        <begin position="115"/>
        <end position="203"/>
    </location>
</feature>
<gene>
    <name evidence="4" type="ORF">HMF3257_15775</name>
</gene>
<keyword evidence="1" id="KW-0677">Repeat</keyword>
<dbReference type="EMBL" id="QLII01000001">
    <property type="protein sequence ID" value="RAI75276.1"/>
    <property type="molecule type" value="Genomic_DNA"/>
</dbReference>
<feature type="domain" description="Fibronectin type-III" evidence="3">
    <location>
        <begin position="1644"/>
        <end position="1730"/>
    </location>
</feature>
<dbReference type="InterPro" id="IPR036116">
    <property type="entry name" value="FN3_sf"/>
</dbReference>
<feature type="domain" description="Fibronectin type-III" evidence="3">
    <location>
        <begin position="933"/>
        <end position="1026"/>
    </location>
</feature>